<feature type="transmembrane region" description="Helical" evidence="8">
    <location>
        <begin position="41"/>
        <end position="60"/>
    </location>
</feature>
<dbReference type="Proteomes" id="UP000504609">
    <property type="component" value="Unplaced"/>
</dbReference>
<evidence type="ECO:0000313" key="11">
    <source>
        <dbReference type="RefSeq" id="XP_022943338.1"/>
    </source>
</evidence>
<feature type="transmembrane region" description="Helical" evidence="8">
    <location>
        <begin position="109"/>
        <end position="135"/>
    </location>
</feature>
<name>A0A6J1FWR8_CUCMO</name>
<evidence type="ECO:0000256" key="5">
    <source>
        <dbReference type="ARBA" id="ARBA00022692"/>
    </source>
</evidence>
<evidence type="ECO:0000256" key="3">
    <source>
        <dbReference type="ARBA" id="ARBA00011489"/>
    </source>
</evidence>
<keyword evidence="4 8" id="KW-1003">Cell membrane</keyword>
<evidence type="ECO:0000256" key="2">
    <source>
        <dbReference type="ARBA" id="ARBA00007651"/>
    </source>
</evidence>
<dbReference type="GO" id="GO:0005886">
    <property type="term" value="C:plasma membrane"/>
    <property type="evidence" value="ECO:0007669"/>
    <property type="project" value="UniProtKB-SubCell"/>
</dbReference>
<comment type="subunit">
    <text evidence="3 8">Homodimer and heterodimers.</text>
</comment>
<evidence type="ECO:0000256" key="1">
    <source>
        <dbReference type="ARBA" id="ARBA00004651"/>
    </source>
</evidence>
<dbReference type="InterPro" id="IPR006702">
    <property type="entry name" value="CASP_dom"/>
</dbReference>
<organism evidence="10 11">
    <name type="scientific">Cucurbita moschata</name>
    <name type="common">Winter crookneck squash</name>
    <name type="synonym">Cucurbita pepo var. moschata</name>
    <dbReference type="NCBI Taxonomy" id="3662"/>
    <lineage>
        <taxon>Eukaryota</taxon>
        <taxon>Viridiplantae</taxon>
        <taxon>Streptophyta</taxon>
        <taxon>Embryophyta</taxon>
        <taxon>Tracheophyta</taxon>
        <taxon>Spermatophyta</taxon>
        <taxon>Magnoliopsida</taxon>
        <taxon>eudicotyledons</taxon>
        <taxon>Gunneridae</taxon>
        <taxon>Pentapetalae</taxon>
        <taxon>rosids</taxon>
        <taxon>fabids</taxon>
        <taxon>Cucurbitales</taxon>
        <taxon>Cucurbitaceae</taxon>
        <taxon>Cucurbiteae</taxon>
        <taxon>Cucurbita</taxon>
    </lineage>
</organism>
<evidence type="ECO:0000313" key="10">
    <source>
        <dbReference type="Proteomes" id="UP000504609"/>
    </source>
</evidence>
<reference evidence="11" key="1">
    <citation type="submission" date="2025-08" db="UniProtKB">
        <authorList>
            <consortium name="RefSeq"/>
        </authorList>
    </citation>
    <scope>IDENTIFICATION</scope>
    <source>
        <tissue evidence="11">Young leaves</tissue>
    </source>
</reference>
<comment type="subcellular location">
    <subcellularLocation>
        <location evidence="1 8">Cell membrane</location>
        <topology evidence="1 8">Multi-pass membrane protein</topology>
    </subcellularLocation>
</comment>
<sequence>MSASSASVHPVEETPATDVGDVAPIVSMKNIEGMPGTRGGLALRCFQLGFAAAAFGVMAASSDFASVSAFSYLVAAAGLQGLWSFFLAVLDIYALLVKRNLHNRPIVTFFAVGDGITTTLTFAAACACAGITVLIDNDLDLCSVNKCVQLQSATAMAFLCWLTTLPSFFFNFWSLASR</sequence>
<dbReference type="PANTHER" id="PTHR32021">
    <property type="entry name" value="CASP-LIKE PROTEIN 5B3"/>
    <property type="match status" value="1"/>
</dbReference>
<protein>
    <recommendedName>
        <fullName evidence="8">CASP-like protein</fullName>
    </recommendedName>
</protein>
<evidence type="ECO:0000256" key="6">
    <source>
        <dbReference type="ARBA" id="ARBA00022989"/>
    </source>
</evidence>
<comment type="similarity">
    <text evidence="2 8">Belongs to the Casparian strip membrane proteins (CASP) family.</text>
</comment>
<evidence type="ECO:0000256" key="8">
    <source>
        <dbReference type="RuleBase" id="RU361233"/>
    </source>
</evidence>
<dbReference type="GeneID" id="111448134"/>
<feature type="transmembrane region" description="Helical" evidence="8">
    <location>
        <begin position="72"/>
        <end position="97"/>
    </location>
</feature>
<dbReference type="AlphaFoldDB" id="A0A6J1FWR8"/>
<keyword evidence="6 8" id="KW-1133">Transmembrane helix</keyword>
<dbReference type="RefSeq" id="XP_022943338.1">
    <property type="nucleotide sequence ID" value="XM_023087570.1"/>
</dbReference>
<dbReference type="KEGG" id="cmos:111448134"/>
<dbReference type="PANTHER" id="PTHR32021:SF16">
    <property type="entry name" value="CASP-LIKE PROTEIN 5A2"/>
    <property type="match status" value="1"/>
</dbReference>
<evidence type="ECO:0000259" key="9">
    <source>
        <dbReference type="Pfam" id="PF04535"/>
    </source>
</evidence>
<keyword evidence="7 8" id="KW-0472">Membrane</keyword>
<keyword evidence="5 8" id="KW-0812">Transmembrane</keyword>
<dbReference type="Pfam" id="PF04535">
    <property type="entry name" value="CASP_dom"/>
    <property type="match status" value="1"/>
</dbReference>
<accession>A0A6J1FWR8</accession>
<evidence type="ECO:0000256" key="7">
    <source>
        <dbReference type="ARBA" id="ARBA00023136"/>
    </source>
</evidence>
<keyword evidence="10" id="KW-1185">Reference proteome</keyword>
<dbReference type="InterPro" id="IPR045009">
    <property type="entry name" value="CASPL-5"/>
</dbReference>
<feature type="transmembrane region" description="Helical" evidence="8">
    <location>
        <begin position="155"/>
        <end position="176"/>
    </location>
</feature>
<feature type="domain" description="Casparian strip membrane protein" evidence="9">
    <location>
        <begin position="34"/>
        <end position="162"/>
    </location>
</feature>
<evidence type="ECO:0000256" key="4">
    <source>
        <dbReference type="ARBA" id="ARBA00022475"/>
    </source>
</evidence>
<proteinExistence type="inferred from homology"/>
<gene>
    <name evidence="11" type="primary">LOC111448134</name>
</gene>